<dbReference type="RefSeq" id="WP_167088131.1">
    <property type="nucleotide sequence ID" value="NZ_WHJG01000015.1"/>
</dbReference>
<dbReference type="Proteomes" id="UP000621455">
    <property type="component" value="Unassembled WGS sequence"/>
</dbReference>
<protein>
    <recommendedName>
        <fullName evidence="3">LysM domain-containing protein</fullName>
    </recommendedName>
</protein>
<comment type="caution">
    <text evidence="1">The sequence shown here is derived from an EMBL/GenBank/DDBJ whole genome shotgun (WGS) entry which is preliminary data.</text>
</comment>
<organism evidence="1 2">
    <name type="scientific">Massilia frigida</name>
    <dbReference type="NCBI Taxonomy" id="2609281"/>
    <lineage>
        <taxon>Bacteria</taxon>
        <taxon>Pseudomonadati</taxon>
        <taxon>Pseudomonadota</taxon>
        <taxon>Betaproteobacteria</taxon>
        <taxon>Burkholderiales</taxon>
        <taxon>Oxalobacteraceae</taxon>
        <taxon>Telluria group</taxon>
        <taxon>Massilia</taxon>
    </lineage>
</organism>
<accession>A0ABX0NDC9</accession>
<proteinExistence type="predicted"/>
<name>A0ABX0NDC9_9BURK</name>
<gene>
    <name evidence="1" type="ORF">F2P44_16155</name>
</gene>
<evidence type="ECO:0000313" key="2">
    <source>
        <dbReference type="Proteomes" id="UP000621455"/>
    </source>
</evidence>
<evidence type="ECO:0000313" key="1">
    <source>
        <dbReference type="EMBL" id="NHZ80794.1"/>
    </source>
</evidence>
<reference evidence="1 2" key="1">
    <citation type="submission" date="2019-10" db="EMBL/GenBank/DDBJ databases">
        <title>Taxonomy of Antarctic Massilia spp.: description of Massilia rubra sp. nov., Massilia aquatica sp. nov., Massilia mucilaginosa sp. nov., Massilia frigida sp. nov. isolated from streams, lakes and regoliths.</title>
        <authorList>
            <person name="Holochova P."/>
            <person name="Sedlacek I."/>
            <person name="Kralova S."/>
            <person name="Maslanova I."/>
            <person name="Busse H.-J."/>
            <person name="Stankova E."/>
            <person name="Vrbovska V."/>
            <person name="Kovarovic V."/>
            <person name="Bartak M."/>
            <person name="Svec P."/>
            <person name="Pantucek R."/>
        </authorList>
    </citation>
    <scope>NUCLEOTIDE SEQUENCE [LARGE SCALE GENOMIC DNA]</scope>
    <source>
        <strain evidence="1 2">CCM 8695</strain>
    </source>
</reference>
<dbReference type="EMBL" id="WHJG01000015">
    <property type="protein sequence ID" value="NHZ80794.1"/>
    <property type="molecule type" value="Genomic_DNA"/>
</dbReference>
<evidence type="ECO:0008006" key="3">
    <source>
        <dbReference type="Google" id="ProtNLM"/>
    </source>
</evidence>
<sequence length="90" mass="9365">MFLPNSRYAKVAIVDTSADGGRQVQALKLRRLTPASGAPATVQAGDRLDLLAHAVNGDATQFWHVADANTALDGRTLVATPGDSLLVPVA</sequence>
<keyword evidence="2" id="KW-1185">Reference proteome</keyword>